<keyword evidence="3" id="KW-1185">Reference proteome</keyword>
<proteinExistence type="predicted"/>
<accession>A0AAD5S7H7</accession>
<dbReference type="Pfam" id="PF13472">
    <property type="entry name" value="Lipase_GDSL_2"/>
    <property type="match status" value="1"/>
</dbReference>
<evidence type="ECO:0000259" key="1">
    <source>
        <dbReference type="Pfam" id="PF13472"/>
    </source>
</evidence>
<comment type="caution">
    <text evidence="2">The sequence shown here is derived from an EMBL/GenBank/DDBJ whole genome shotgun (WGS) entry which is preliminary data.</text>
</comment>
<dbReference type="AlphaFoldDB" id="A0AAD5S7H7"/>
<dbReference type="Proteomes" id="UP001212841">
    <property type="component" value="Unassembled WGS sequence"/>
</dbReference>
<feature type="domain" description="SGNH hydrolase-type esterase" evidence="1">
    <location>
        <begin position="28"/>
        <end position="228"/>
    </location>
</feature>
<gene>
    <name evidence="2" type="ORF">HK097_000885</name>
</gene>
<dbReference type="SUPFAM" id="SSF52266">
    <property type="entry name" value="SGNH hydrolase"/>
    <property type="match status" value="1"/>
</dbReference>
<dbReference type="InterPro" id="IPR013830">
    <property type="entry name" value="SGNH_hydro"/>
</dbReference>
<dbReference type="InterPro" id="IPR036514">
    <property type="entry name" value="SGNH_hydro_sf"/>
</dbReference>
<dbReference type="PANTHER" id="PTHR14209:SF19">
    <property type="entry name" value="ISOAMYL ACETATE-HYDROLYZING ESTERASE 1 HOMOLOG"/>
    <property type="match status" value="1"/>
</dbReference>
<name>A0AAD5S7H7_9FUNG</name>
<dbReference type="PANTHER" id="PTHR14209">
    <property type="entry name" value="ISOAMYL ACETATE-HYDROLYZING ESTERASE 1"/>
    <property type="match status" value="1"/>
</dbReference>
<evidence type="ECO:0000313" key="2">
    <source>
        <dbReference type="EMBL" id="KAJ3046408.1"/>
    </source>
</evidence>
<reference evidence="2" key="1">
    <citation type="submission" date="2020-05" db="EMBL/GenBank/DDBJ databases">
        <title>Phylogenomic resolution of chytrid fungi.</title>
        <authorList>
            <person name="Stajich J.E."/>
            <person name="Amses K."/>
            <person name="Simmons R."/>
            <person name="Seto K."/>
            <person name="Myers J."/>
            <person name="Bonds A."/>
            <person name="Quandt C.A."/>
            <person name="Barry K."/>
            <person name="Liu P."/>
            <person name="Grigoriev I."/>
            <person name="Longcore J.E."/>
            <person name="James T.Y."/>
        </authorList>
    </citation>
    <scope>NUCLEOTIDE SEQUENCE</scope>
    <source>
        <strain evidence="2">JEL0318</strain>
    </source>
</reference>
<evidence type="ECO:0000313" key="3">
    <source>
        <dbReference type="Proteomes" id="UP001212841"/>
    </source>
</evidence>
<protein>
    <recommendedName>
        <fullName evidence="1">SGNH hydrolase-type esterase domain-containing protein</fullName>
    </recommendedName>
</protein>
<dbReference type="CDD" id="cd01838">
    <property type="entry name" value="Isoamyl_acetate_hydrolase_like"/>
    <property type="match status" value="1"/>
</dbReference>
<dbReference type="Gene3D" id="3.40.50.1110">
    <property type="entry name" value="SGNH hydrolase"/>
    <property type="match status" value="1"/>
</dbReference>
<sequence>MTADSGYTYTRQDVPDTIYPIQLDQIIVFGDSITQEGHNPLINGWVASLAHFYQRRLDVINRGMSGYTSEWCKHLLPSVLSTTLPAPLPNSTHQPKVRLVTICMGANDAVNEGMRQYCPLPDFKQNLKEMISMVHSKHPDAKVLLISAPPLGLKLWKAFLDERSLPMDRVISRTRSYAQAAIEVGAETNTPVVDTWKAFFGGNGEWDERADQASWFYDGLHPSTEGSQVLWKAVRKAIVENWPELDPNGDMKEVLPPWDQFGIDDLAKELFQTASERK</sequence>
<dbReference type="InterPro" id="IPR045136">
    <property type="entry name" value="Iah1-like"/>
</dbReference>
<organism evidence="2 3">
    <name type="scientific">Rhizophlyctis rosea</name>
    <dbReference type="NCBI Taxonomy" id="64517"/>
    <lineage>
        <taxon>Eukaryota</taxon>
        <taxon>Fungi</taxon>
        <taxon>Fungi incertae sedis</taxon>
        <taxon>Chytridiomycota</taxon>
        <taxon>Chytridiomycota incertae sedis</taxon>
        <taxon>Chytridiomycetes</taxon>
        <taxon>Rhizophlyctidales</taxon>
        <taxon>Rhizophlyctidaceae</taxon>
        <taxon>Rhizophlyctis</taxon>
    </lineage>
</organism>
<dbReference type="EMBL" id="JADGJD010001173">
    <property type="protein sequence ID" value="KAJ3046408.1"/>
    <property type="molecule type" value="Genomic_DNA"/>
</dbReference>